<dbReference type="PANTHER" id="PTHR35474:SF3">
    <property type="entry name" value="PROTEIN SHORT HYPOCOTYL IN WHITE LIGHT 1"/>
    <property type="match status" value="1"/>
</dbReference>
<keyword evidence="3" id="KW-1185">Reference proteome</keyword>
<dbReference type="Proteomes" id="UP000737018">
    <property type="component" value="Unassembled WGS sequence"/>
</dbReference>
<dbReference type="OrthoDB" id="1741000at2759"/>
<reference evidence="2" key="1">
    <citation type="submission" date="2020-03" db="EMBL/GenBank/DDBJ databases">
        <title>Castanea mollissima Vanexum genome sequencing.</title>
        <authorList>
            <person name="Staton M."/>
        </authorList>
    </citation>
    <scope>NUCLEOTIDE SEQUENCE</scope>
    <source>
        <tissue evidence="2">Leaf</tissue>
    </source>
</reference>
<gene>
    <name evidence="2" type="ORF">CMV_003894</name>
</gene>
<keyword evidence="1" id="KW-0472">Membrane</keyword>
<name>A0A8J4RTU7_9ROSI</name>
<evidence type="ECO:0000313" key="2">
    <source>
        <dbReference type="EMBL" id="KAF3972633.1"/>
    </source>
</evidence>
<organism evidence="2 3">
    <name type="scientific">Castanea mollissima</name>
    <name type="common">Chinese chestnut</name>
    <dbReference type="NCBI Taxonomy" id="60419"/>
    <lineage>
        <taxon>Eukaryota</taxon>
        <taxon>Viridiplantae</taxon>
        <taxon>Streptophyta</taxon>
        <taxon>Embryophyta</taxon>
        <taxon>Tracheophyta</taxon>
        <taxon>Spermatophyta</taxon>
        <taxon>Magnoliopsida</taxon>
        <taxon>eudicotyledons</taxon>
        <taxon>Gunneridae</taxon>
        <taxon>Pentapetalae</taxon>
        <taxon>rosids</taxon>
        <taxon>fabids</taxon>
        <taxon>Fagales</taxon>
        <taxon>Fagaceae</taxon>
        <taxon>Castanea</taxon>
    </lineage>
</organism>
<dbReference type="GO" id="GO:0010100">
    <property type="term" value="P:negative regulation of photomorphogenesis"/>
    <property type="evidence" value="ECO:0007669"/>
    <property type="project" value="InterPro"/>
</dbReference>
<sequence length="195" mass="20968">MAGTATLSSLINLNVTPLRSSLSPSAHISLSHHIQTPSLKPNIISNICHSKLNSTTASEVEAEEIDGDFFFEGDHGVVEDDESDEEDTESSVDLLIRFLQSMLKKVSRRAKKASRSVLPAQIPAQLVSFAVDGVLLLASLSIVKALLEVVCTLGGTVFVVILFLRVIWATISYFQSSDNNFNQGGSSFATAQSVT</sequence>
<dbReference type="GO" id="GO:0009787">
    <property type="term" value="P:regulation of abscisic acid-activated signaling pathway"/>
    <property type="evidence" value="ECO:0007669"/>
    <property type="project" value="InterPro"/>
</dbReference>
<feature type="transmembrane region" description="Helical" evidence="1">
    <location>
        <begin position="146"/>
        <end position="168"/>
    </location>
</feature>
<keyword evidence="1" id="KW-1133">Transmembrane helix</keyword>
<accession>A0A8J4RTU7</accession>
<dbReference type="AlphaFoldDB" id="A0A8J4RTU7"/>
<evidence type="ECO:0000256" key="1">
    <source>
        <dbReference type="SAM" id="Phobius"/>
    </source>
</evidence>
<dbReference type="EMBL" id="JRKL02000315">
    <property type="protein sequence ID" value="KAF3972633.1"/>
    <property type="molecule type" value="Genomic_DNA"/>
</dbReference>
<protein>
    <submittedName>
        <fullName evidence="2">Uncharacterized protein</fullName>
    </submittedName>
</protein>
<keyword evidence="1" id="KW-0812">Transmembrane</keyword>
<proteinExistence type="predicted"/>
<evidence type="ECO:0000313" key="3">
    <source>
        <dbReference type="Proteomes" id="UP000737018"/>
    </source>
</evidence>
<dbReference type="PANTHER" id="PTHR35474">
    <property type="entry name" value="ATP PHOSPHORIBOSYLTRANSFERASE REGULATORY SUBUNIT"/>
    <property type="match status" value="1"/>
</dbReference>
<comment type="caution">
    <text evidence="2">The sequence shown here is derived from an EMBL/GenBank/DDBJ whole genome shotgun (WGS) entry which is preliminary data.</text>
</comment>
<dbReference type="InterPro" id="IPR039324">
    <property type="entry name" value="SHW1"/>
</dbReference>